<reference evidence="2" key="1">
    <citation type="submission" date="2016-11" db="EMBL/GenBank/DDBJ databases">
        <authorList>
            <person name="Varghese N."/>
            <person name="Submissions S."/>
        </authorList>
    </citation>
    <scope>NUCLEOTIDE SEQUENCE [LARGE SCALE GENOMIC DNA]</scope>
    <source>
        <strain evidence="2">DSM 27619</strain>
    </source>
</reference>
<evidence type="ECO:0000313" key="2">
    <source>
        <dbReference type="Proteomes" id="UP000184518"/>
    </source>
</evidence>
<proteinExistence type="predicted"/>
<dbReference type="STRING" id="1416778.SAMN05443633_105110"/>
<dbReference type="Proteomes" id="UP000184518">
    <property type="component" value="Unassembled WGS sequence"/>
</dbReference>
<keyword evidence="2" id="KW-1185">Reference proteome</keyword>
<evidence type="ECO:0000313" key="1">
    <source>
        <dbReference type="EMBL" id="SHF60402.1"/>
    </source>
</evidence>
<accession>A0A1M5D0R9</accession>
<organism evidence="1 2">
    <name type="scientific">Chryseobacterium arachidis</name>
    <dbReference type="NCBI Taxonomy" id="1416778"/>
    <lineage>
        <taxon>Bacteria</taxon>
        <taxon>Pseudomonadati</taxon>
        <taxon>Bacteroidota</taxon>
        <taxon>Flavobacteriia</taxon>
        <taxon>Flavobacteriales</taxon>
        <taxon>Weeksellaceae</taxon>
        <taxon>Chryseobacterium group</taxon>
        <taxon>Chryseobacterium</taxon>
    </lineage>
</organism>
<dbReference type="AlphaFoldDB" id="A0A1M5D0R9"/>
<protein>
    <submittedName>
        <fullName evidence="1">Uncharacterized protein</fullName>
    </submittedName>
</protein>
<sequence>MYIRDNHISSVSTKYRFFESFFNRVPVWNVRGASSRLINIYCLMKSVLHFNLFFVASSRFLKKIVSRSL</sequence>
<gene>
    <name evidence="1" type="ORF">SAMN05443633_105110</name>
</gene>
<name>A0A1M5D0R9_9FLAO</name>
<dbReference type="EMBL" id="FQUT01000005">
    <property type="protein sequence ID" value="SHF60402.1"/>
    <property type="molecule type" value="Genomic_DNA"/>
</dbReference>